<proteinExistence type="predicted"/>
<sequence length="266" mass="28969">MLPFVSTSAEAVIVVIIIIIITIHIIRAVAVAIAVAINSIGATNYCGPRSKTAAQAKADQEQAPSQGEEGLLTVESLSMFKGLKALAAASARVEALEARWLDSLAEQLPFAKVAEAQALRSDDARWHGESCLEIERELLHLQLTSKTMQRQVQAAEKVEKQLKKMAKLYKETDAQVQAMEAEVGSAQVQTSHLERRVVELQEQLQQVKKGGSELEVLAAQNETQLKDLKRLEDEKDQLNKQLEAVAADVKASEVKAAGSASKFFGK</sequence>
<keyword evidence="2" id="KW-0812">Transmembrane</keyword>
<protein>
    <submittedName>
        <fullName evidence="3">Uncharacterized protein</fullName>
    </submittedName>
</protein>
<accession>A0A1Q9CMH4</accession>
<reference evidence="3 4" key="1">
    <citation type="submission" date="2016-02" db="EMBL/GenBank/DDBJ databases">
        <title>Genome analysis of coral dinoflagellate symbionts highlights evolutionary adaptations to a symbiotic lifestyle.</title>
        <authorList>
            <person name="Aranda M."/>
            <person name="Li Y."/>
            <person name="Liew Y.J."/>
            <person name="Baumgarten S."/>
            <person name="Simakov O."/>
            <person name="Wilson M."/>
            <person name="Piel J."/>
            <person name="Ashoor H."/>
            <person name="Bougouffa S."/>
            <person name="Bajic V.B."/>
            <person name="Ryu T."/>
            <person name="Ravasi T."/>
            <person name="Bayer T."/>
            <person name="Micklem G."/>
            <person name="Kim H."/>
            <person name="Bhak J."/>
            <person name="Lajeunesse T.C."/>
            <person name="Voolstra C.R."/>
        </authorList>
    </citation>
    <scope>NUCLEOTIDE SEQUENCE [LARGE SCALE GENOMIC DNA]</scope>
    <source>
        <strain evidence="3 4">CCMP2467</strain>
    </source>
</reference>
<evidence type="ECO:0000313" key="3">
    <source>
        <dbReference type="EMBL" id="OLP84128.1"/>
    </source>
</evidence>
<organism evidence="3 4">
    <name type="scientific">Symbiodinium microadriaticum</name>
    <name type="common">Dinoflagellate</name>
    <name type="synonym">Zooxanthella microadriatica</name>
    <dbReference type="NCBI Taxonomy" id="2951"/>
    <lineage>
        <taxon>Eukaryota</taxon>
        <taxon>Sar</taxon>
        <taxon>Alveolata</taxon>
        <taxon>Dinophyceae</taxon>
        <taxon>Suessiales</taxon>
        <taxon>Symbiodiniaceae</taxon>
        <taxon>Symbiodinium</taxon>
    </lineage>
</organism>
<dbReference type="EMBL" id="LSRX01001065">
    <property type="protein sequence ID" value="OLP84128.1"/>
    <property type="molecule type" value="Genomic_DNA"/>
</dbReference>
<name>A0A1Q9CMH4_SYMMI</name>
<evidence type="ECO:0000256" key="1">
    <source>
        <dbReference type="SAM" id="Coils"/>
    </source>
</evidence>
<keyword evidence="2" id="KW-1133">Transmembrane helix</keyword>
<evidence type="ECO:0000313" key="4">
    <source>
        <dbReference type="Proteomes" id="UP000186817"/>
    </source>
</evidence>
<feature type="coiled-coil region" evidence="1">
    <location>
        <begin position="148"/>
        <end position="255"/>
    </location>
</feature>
<comment type="caution">
    <text evidence="3">The sequence shown here is derived from an EMBL/GenBank/DDBJ whole genome shotgun (WGS) entry which is preliminary data.</text>
</comment>
<feature type="transmembrane region" description="Helical" evidence="2">
    <location>
        <begin position="12"/>
        <end position="37"/>
    </location>
</feature>
<keyword evidence="4" id="KW-1185">Reference proteome</keyword>
<dbReference type="OrthoDB" id="10585813at2759"/>
<gene>
    <name evidence="3" type="ORF">AK812_SmicGene35031</name>
</gene>
<keyword evidence="1" id="KW-0175">Coiled coil</keyword>
<keyword evidence="2" id="KW-0472">Membrane</keyword>
<dbReference type="AlphaFoldDB" id="A0A1Q9CMH4"/>
<dbReference type="Proteomes" id="UP000186817">
    <property type="component" value="Unassembled WGS sequence"/>
</dbReference>
<evidence type="ECO:0000256" key="2">
    <source>
        <dbReference type="SAM" id="Phobius"/>
    </source>
</evidence>